<name>A0A6A6EJS0_9PEZI</name>
<reference evidence="5" key="1">
    <citation type="journal article" date="2020" name="Stud. Mycol.">
        <title>101 Dothideomycetes genomes: a test case for predicting lifestyles and emergence of pathogens.</title>
        <authorList>
            <person name="Haridas S."/>
            <person name="Albert R."/>
            <person name="Binder M."/>
            <person name="Bloem J."/>
            <person name="Labutti K."/>
            <person name="Salamov A."/>
            <person name="Andreopoulos B."/>
            <person name="Baker S."/>
            <person name="Barry K."/>
            <person name="Bills G."/>
            <person name="Bluhm B."/>
            <person name="Cannon C."/>
            <person name="Castanera R."/>
            <person name="Culley D."/>
            <person name="Daum C."/>
            <person name="Ezra D."/>
            <person name="Gonzalez J."/>
            <person name="Henrissat B."/>
            <person name="Kuo A."/>
            <person name="Liang C."/>
            <person name="Lipzen A."/>
            <person name="Lutzoni F."/>
            <person name="Magnuson J."/>
            <person name="Mondo S."/>
            <person name="Nolan M."/>
            <person name="Ohm R."/>
            <person name="Pangilinan J."/>
            <person name="Park H.-J."/>
            <person name="Ramirez L."/>
            <person name="Alfaro M."/>
            <person name="Sun H."/>
            <person name="Tritt A."/>
            <person name="Yoshinaga Y."/>
            <person name="Zwiers L.-H."/>
            <person name="Turgeon B."/>
            <person name="Goodwin S."/>
            <person name="Spatafora J."/>
            <person name="Crous P."/>
            <person name="Grigoriev I."/>
        </authorList>
    </citation>
    <scope>NUCLEOTIDE SEQUENCE</scope>
    <source>
        <strain evidence="5">CBS 207.26</strain>
    </source>
</reference>
<accession>A0A6A6EJS0</accession>
<keyword evidence="2" id="KW-0560">Oxidoreductase</keyword>
<feature type="region of interest" description="Disordered" evidence="4">
    <location>
        <begin position="1"/>
        <end position="39"/>
    </location>
</feature>
<feature type="compositionally biased region" description="Basic and acidic residues" evidence="4">
    <location>
        <begin position="1"/>
        <end position="22"/>
    </location>
</feature>
<evidence type="ECO:0000313" key="6">
    <source>
        <dbReference type="Proteomes" id="UP000800200"/>
    </source>
</evidence>
<keyword evidence="6" id="KW-1185">Reference proteome</keyword>
<gene>
    <name evidence="5" type="ORF">K469DRAFT_732514</name>
</gene>
<sequence length="264" mass="30786">MKPSHKYDALRNLEENENHDDSSTEVESSDTEIQPRTRRKQSRFCKGLKRWRWVIDTALLLIIFGLLAEKRWKKHVKHKSHRYEFAGDLTGFAPKFSQQITTFKPDHRFAPENASAFWDGETQDAWLSIVPKGLGYVLVEDPERYDNLPHPIHDYPNKTVFTTSMTHQLHCLYTILDAYNTLLAYPNWEIELPWHVTHCFEYLRQAIMCAGDVALEGAETTFPDDPEEGDRGGSDGWDAKHVCKDYGEVIRYLEERAADEEKWI</sequence>
<dbReference type="AlphaFoldDB" id="A0A6A6EJS0"/>
<dbReference type="GO" id="GO:0043386">
    <property type="term" value="P:mycotoxin biosynthetic process"/>
    <property type="evidence" value="ECO:0007669"/>
    <property type="project" value="InterPro"/>
</dbReference>
<evidence type="ECO:0000313" key="5">
    <source>
        <dbReference type="EMBL" id="KAF2190988.1"/>
    </source>
</evidence>
<dbReference type="Pfam" id="PF11807">
    <property type="entry name" value="UstYa"/>
    <property type="match status" value="1"/>
</dbReference>
<evidence type="ECO:0000256" key="1">
    <source>
        <dbReference type="ARBA" id="ARBA00004685"/>
    </source>
</evidence>
<dbReference type="InterPro" id="IPR021765">
    <property type="entry name" value="UstYa-like"/>
</dbReference>
<comment type="similarity">
    <text evidence="3">Belongs to the ustYa family.</text>
</comment>
<protein>
    <submittedName>
        <fullName evidence="5">Uncharacterized protein</fullName>
    </submittedName>
</protein>
<evidence type="ECO:0000256" key="2">
    <source>
        <dbReference type="ARBA" id="ARBA00023002"/>
    </source>
</evidence>
<dbReference type="Proteomes" id="UP000800200">
    <property type="component" value="Unassembled WGS sequence"/>
</dbReference>
<comment type="pathway">
    <text evidence="1">Mycotoxin biosynthesis.</text>
</comment>
<proteinExistence type="inferred from homology"/>
<evidence type="ECO:0000256" key="3">
    <source>
        <dbReference type="ARBA" id="ARBA00035112"/>
    </source>
</evidence>
<dbReference type="OrthoDB" id="3687641at2759"/>
<dbReference type="EMBL" id="ML994617">
    <property type="protein sequence ID" value="KAF2190988.1"/>
    <property type="molecule type" value="Genomic_DNA"/>
</dbReference>
<dbReference type="PANTHER" id="PTHR33365">
    <property type="entry name" value="YALI0B05434P"/>
    <property type="match status" value="1"/>
</dbReference>
<dbReference type="GO" id="GO:0016491">
    <property type="term" value="F:oxidoreductase activity"/>
    <property type="evidence" value="ECO:0007669"/>
    <property type="project" value="UniProtKB-KW"/>
</dbReference>
<dbReference type="PANTHER" id="PTHR33365:SF11">
    <property type="entry name" value="TAT PATHWAY SIGNAL SEQUENCE"/>
    <property type="match status" value="1"/>
</dbReference>
<organism evidence="5 6">
    <name type="scientific">Zopfia rhizophila CBS 207.26</name>
    <dbReference type="NCBI Taxonomy" id="1314779"/>
    <lineage>
        <taxon>Eukaryota</taxon>
        <taxon>Fungi</taxon>
        <taxon>Dikarya</taxon>
        <taxon>Ascomycota</taxon>
        <taxon>Pezizomycotina</taxon>
        <taxon>Dothideomycetes</taxon>
        <taxon>Dothideomycetes incertae sedis</taxon>
        <taxon>Zopfiaceae</taxon>
        <taxon>Zopfia</taxon>
    </lineage>
</organism>
<evidence type="ECO:0000256" key="4">
    <source>
        <dbReference type="SAM" id="MobiDB-lite"/>
    </source>
</evidence>